<dbReference type="GO" id="GO:0003677">
    <property type="term" value="F:DNA binding"/>
    <property type="evidence" value="ECO:0007669"/>
    <property type="project" value="UniProtKB-KW"/>
</dbReference>
<dbReference type="EMBL" id="JAQLWO010000002">
    <property type="protein sequence ID" value="MDB7904917.1"/>
    <property type="molecule type" value="Genomic_DNA"/>
</dbReference>
<keyword evidence="5 10" id="KW-0548">Nucleotidyltransferase</keyword>
<dbReference type="GO" id="GO:0009360">
    <property type="term" value="C:DNA polymerase III complex"/>
    <property type="evidence" value="ECO:0007669"/>
    <property type="project" value="InterPro"/>
</dbReference>
<comment type="subcellular location">
    <subcellularLocation>
        <location evidence="1">Cytoplasm</location>
    </subcellularLocation>
</comment>
<evidence type="ECO:0000313" key="12">
    <source>
        <dbReference type="EMBL" id="MDB7933502.1"/>
    </source>
</evidence>
<proteinExistence type="inferred from homology"/>
<dbReference type="GO" id="GO:0005737">
    <property type="term" value="C:cytoplasm"/>
    <property type="evidence" value="ECO:0007669"/>
    <property type="project" value="UniProtKB-SubCell"/>
</dbReference>
<dbReference type="EMBL" id="CYZT01000109">
    <property type="protein sequence ID" value="CUO52853.1"/>
    <property type="molecule type" value="Genomic_DNA"/>
</dbReference>
<keyword evidence="6" id="KW-0235">DNA replication</keyword>
<dbReference type="EMBL" id="JAQLWV010000014">
    <property type="protein sequence ID" value="MDB7933502.1"/>
    <property type="molecule type" value="Genomic_DNA"/>
</dbReference>
<evidence type="ECO:0000256" key="9">
    <source>
        <dbReference type="SAM" id="MobiDB-lite"/>
    </source>
</evidence>
<evidence type="ECO:0000256" key="6">
    <source>
        <dbReference type="ARBA" id="ARBA00022705"/>
    </source>
</evidence>
<dbReference type="Gene3D" id="3.10.150.10">
    <property type="entry name" value="DNA Polymerase III, subunit A, domain 2"/>
    <property type="match status" value="1"/>
</dbReference>
<evidence type="ECO:0000256" key="8">
    <source>
        <dbReference type="ARBA" id="ARBA00023125"/>
    </source>
</evidence>
<dbReference type="SMART" id="SM00480">
    <property type="entry name" value="POL3Bc"/>
    <property type="match status" value="1"/>
</dbReference>
<organism evidence="10 14">
    <name type="scientific">Flavonifractor plautii</name>
    <name type="common">Fusobacterium plautii</name>
    <dbReference type="NCBI Taxonomy" id="292800"/>
    <lineage>
        <taxon>Bacteria</taxon>
        <taxon>Bacillati</taxon>
        <taxon>Bacillota</taxon>
        <taxon>Clostridia</taxon>
        <taxon>Eubacteriales</taxon>
        <taxon>Oscillospiraceae</taxon>
        <taxon>Flavonifractor</taxon>
    </lineage>
</organism>
<keyword evidence="8" id="KW-0238">DNA-binding</keyword>
<evidence type="ECO:0000313" key="14">
    <source>
        <dbReference type="Proteomes" id="UP000095746"/>
    </source>
</evidence>
<dbReference type="RefSeq" id="WP_009259475.1">
    <property type="nucleotide sequence ID" value="NZ_BAABZG010000001.1"/>
</dbReference>
<evidence type="ECO:0000256" key="4">
    <source>
        <dbReference type="ARBA" id="ARBA00022679"/>
    </source>
</evidence>
<accession>A0A174FRL3</accession>
<dbReference type="InterPro" id="IPR001001">
    <property type="entry name" value="DNA_polIII_beta"/>
</dbReference>
<protein>
    <submittedName>
        <fullName evidence="10">DNA polymerase III subunit beta</fullName>
        <ecNumber evidence="10">2.7.7.7</ecNumber>
    </submittedName>
</protein>
<dbReference type="GeneID" id="89522138"/>
<sequence>MSTFHAYVDAAHFHEALGNVLRFAAKRSRLPILEEAQVRFEDGHCVLTCTNLDQWCMSTIPAVGDSFSFVFVGTRKILSACKYFSGELELTYTIEPTETNPDPRGQISISDGKRSLKRSTERTSDFPELKEKPLDRHYPVNPKRLLERFKRVKYAVSSNDARPNQCCIEFLKDKIIAVDGYRLAMSTDPAVNVEKPFYIPPEVMAELTMFKDQDCTISVGEEWAAVESETLRVLTRIPGYDGFDVERAIPTSFSTEYPVDVDQLLDEVRYLNGFITAKTRKPIRFDGGTLSLETPGGTYLSKVGLPPVEARGLNPKYLLEGLEQFKAKKVHTVTMKMGHPHSPMILTDGKDDLAMVLPVRLKEVA</sequence>
<dbReference type="EC" id="2.7.7.7" evidence="10"/>
<evidence type="ECO:0000256" key="1">
    <source>
        <dbReference type="ARBA" id="ARBA00004496"/>
    </source>
</evidence>
<evidence type="ECO:0000313" key="13">
    <source>
        <dbReference type="EMBL" id="MSB48839.1"/>
    </source>
</evidence>
<evidence type="ECO:0000313" key="10">
    <source>
        <dbReference type="EMBL" id="CUO52853.1"/>
    </source>
</evidence>
<keyword evidence="3" id="KW-0963">Cytoplasm</keyword>
<dbReference type="Gene3D" id="3.70.10.10">
    <property type="match status" value="1"/>
</dbReference>
<gene>
    <name evidence="10" type="primary">dnaN_4</name>
    <name evidence="10" type="ORF">ERS852411_01695</name>
    <name evidence="13" type="ORF">GKE90_09025</name>
    <name evidence="11" type="ORF">PND83_02910</name>
    <name evidence="12" type="ORF">PNE06_10505</name>
</gene>
<evidence type="ECO:0000256" key="5">
    <source>
        <dbReference type="ARBA" id="ARBA00022695"/>
    </source>
</evidence>
<dbReference type="CDD" id="cd00140">
    <property type="entry name" value="beta_clamp"/>
    <property type="match status" value="1"/>
</dbReference>
<feature type="region of interest" description="Disordered" evidence="9">
    <location>
        <begin position="95"/>
        <end position="128"/>
    </location>
</feature>
<dbReference type="PANTHER" id="PTHR30478">
    <property type="entry name" value="DNA POLYMERASE III SUBUNIT BETA"/>
    <property type="match status" value="1"/>
</dbReference>
<dbReference type="PANTHER" id="PTHR30478:SF0">
    <property type="entry name" value="BETA SLIDING CLAMP"/>
    <property type="match status" value="1"/>
</dbReference>
<dbReference type="EMBL" id="WKPO01000010">
    <property type="protein sequence ID" value="MSB48839.1"/>
    <property type="molecule type" value="Genomic_DNA"/>
</dbReference>
<reference evidence="11" key="3">
    <citation type="submission" date="2023-01" db="EMBL/GenBank/DDBJ databases">
        <title>Human gut microbiome strain richness.</title>
        <authorList>
            <person name="Chen-Liaw A."/>
        </authorList>
    </citation>
    <scope>NUCLEOTIDE SEQUENCE</scope>
    <source>
        <strain evidence="12">1001287st1_F4_1001285I_161205</strain>
        <strain evidence="11">2225st1_A6_2225SCRN_200828</strain>
    </source>
</reference>
<dbReference type="AlphaFoldDB" id="A0A174FRL3"/>
<dbReference type="GO" id="GO:0006271">
    <property type="term" value="P:DNA strand elongation involved in DNA replication"/>
    <property type="evidence" value="ECO:0007669"/>
    <property type="project" value="TreeGrafter"/>
</dbReference>
<dbReference type="Proteomes" id="UP001211006">
    <property type="component" value="Unassembled WGS sequence"/>
</dbReference>
<dbReference type="Proteomes" id="UP000095746">
    <property type="component" value="Unassembled WGS sequence"/>
</dbReference>
<dbReference type="Proteomes" id="UP001211173">
    <property type="component" value="Unassembled WGS sequence"/>
</dbReference>
<reference evidence="13 15" key="2">
    <citation type="journal article" date="2019" name="Nat. Med.">
        <title>A library of human gut bacterial isolates paired with longitudinal multiomics data enables mechanistic microbiome research.</title>
        <authorList>
            <person name="Poyet M."/>
            <person name="Groussin M."/>
            <person name="Gibbons S.M."/>
            <person name="Avila-Pacheco J."/>
            <person name="Jiang X."/>
            <person name="Kearney S.M."/>
            <person name="Perrotta A.R."/>
            <person name="Berdy B."/>
            <person name="Zhao S."/>
            <person name="Lieberman T.D."/>
            <person name="Swanson P.K."/>
            <person name="Smith M."/>
            <person name="Roesemann S."/>
            <person name="Alexander J.E."/>
            <person name="Rich S.A."/>
            <person name="Livny J."/>
            <person name="Vlamakis H."/>
            <person name="Clish C."/>
            <person name="Bullock K."/>
            <person name="Deik A."/>
            <person name="Scott J."/>
            <person name="Pierce K.A."/>
            <person name="Xavier R.J."/>
            <person name="Alm E.J."/>
        </authorList>
    </citation>
    <scope>NUCLEOTIDE SEQUENCE [LARGE SCALE GENOMIC DNA]</scope>
    <source>
        <strain evidence="13 15">BIOML-A5</strain>
    </source>
</reference>
<feature type="compositionally biased region" description="Basic and acidic residues" evidence="9">
    <location>
        <begin position="111"/>
        <end position="128"/>
    </location>
</feature>
<dbReference type="SUPFAM" id="SSF55979">
    <property type="entry name" value="DNA clamp"/>
    <property type="match status" value="2"/>
</dbReference>
<comment type="similarity">
    <text evidence="2">Belongs to the beta sliding clamp family.</text>
</comment>
<keyword evidence="7" id="KW-0239">DNA-directed DNA polymerase</keyword>
<dbReference type="InterPro" id="IPR046938">
    <property type="entry name" value="DNA_clamp_sf"/>
</dbReference>
<evidence type="ECO:0000256" key="7">
    <source>
        <dbReference type="ARBA" id="ARBA00022932"/>
    </source>
</evidence>
<keyword evidence="4 10" id="KW-0808">Transferase</keyword>
<evidence type="ECO:0000313" key="15">
    <source>
        <dbReference type="Proteomes" id="UP000429811"/>
    </source>
</evidence>
<evidence type="ECO:0000256" key="3">
    <source>
        <dbReference type="ARBA" id="ARBA00022490"/>
    </source>
</evidence>
<evidence type="ECO:0000313" key="11">
    <source>
        <dbReference type="EMBL" id="MDB7904917.1"/>
    </source>
</evidence>
<dbReference type="Proteomes" id="UP000429811">
    <property type="component" value="Unassembled WGS sequence"/>
</dbReference>
<evidence type="ECO:0000256" key="2">
    <source>
        <dbReference type="ARBA" id="ARBA00010752"/>
    </source>
</evidence>
<name>A0A174FRL3_FLAPL</name>
<reference evidence="10 14" key="1">
    <citation type="submission" date="2015-09" db="EMBL/GenBank/DDBJ databases">
        <authorList>
            <consortium name="Pathogen Informatics"/>
        </authorList>
    </citation>
    <scope>NUCLEOTIDE SEQUENCE [LARGE SCALE GENOMIC DNA]</scope>
    <source>
        <strain evidence="10 14">2789STDY5608854</strain>
    </source>
</reference>
<dbReference type="GO" id="GO:0003887">
    <property type="term" value="F:DNA-directed DNA polymerase activity"/>
    <property type="evidence" value="ECO:0007669"/>
    <property type="project" value="UniProtKB-KW"/>
</dbReference>